<proteinExistence type="inferred from homology"/>
<dbReference type="PROSITE" id="PS50885">
    <property type="entry name" value="HAMP"/>
    <property type="match status" value="1"/>
</dbReference>
<dbReference type="SUPFAM" id="SSF58104">
    <property type="entry name" value="Methyl-accepting chemotaxis protein (MCP) signaling domain"/>
    <property type="match status" value="1"/>
</dbReference>
<dbReference type="SMART" id="SM00304">
    <property type="entry name" value="HAMP"/>
    <property type="match status" value="2"/>
</dbReference>
<dbReference type="InterPro" id="IPR003660">
    <property type="entry name" value="HAMP_dom"/>
</dbReference>
<dbReference type="InterPro" id="IPR004090">
    <property type="entry name" value="Chemotax_Me-accpt_rcpt"/>
</dbReference>
<feature type="domain" description="HAMP" evidence="8">
    <location>
        <begin position="230"/>
        <end position="282"/>
    </location>
</feature>
<keyword evidence="6" id="KW-0472">Membrane</keyword>
<evidence type="ECO:0000256" key="5">
    <source>
        <dbReference type="PROSITE-ProRule" id="PRU00284"/>
    </source>
</evidence>
<reference evidence="9" key="1">
    <citation type="submission" date="2021-04" db="EMBL/GenBank/DDBJ databases">
        <title>Genomic sequence of Actinosynnema pretiosum subsp. pretiosum ATCC 31280 (C-14919).</title>
        <authorList>
            <person name="Bai L."/>
            <person name="Wang X."/>
            <person name="Xiao Y."/>
        </authorList>
    </citation>
    <scope>NUCLEOTIDE SEQUENCE</scope>
    <source>
        <strain evidence="9">ATCC 31280</strain>
    </source>
</reference>
<dbReference type="Pfam" id="PF00672">
    <property type="entry name" value="HAMP"/>
    <property type="match status" value="1"/>
</dbReference>
<feature type="transmembrane region" description="Helical" evidence="6">
    <location>
        <begin position="32"/>
        <end position="54"/>
    </location>
</feature>
<evidence type="ECO:0000313" key="9">
    <source>
        <dbReference type="EMBL" id="QUF06065.1"/>
    </source>
</evidence>
<dbReference type="PRINTS" id="PR00260">
    <property type="entry name" value="CHEMTRNSDUCR"/>
</dbReference>
<dbReference type="Pfam" id="PF12729">
    <property type="entry name" value="4HB_MCP_1"/>
    <property type="match status" value="1"/>
</dbReference>
<dbReference type="PROSITE" id="PS50111">
    <property type="entry name" value="CHEMOTAXIS_TRANSDUC_2"/>
    <property type="match status" value="1"/>
</dbReference>
<dbReference type="PANTHER" id="PTHR32089">
    <property type="entry name" value="METHYL-ACCEPTING CHEMOTAXIS PROTEIN MCPB"/>
    <property type="match status" value="1"/>
</dbReference>
<dbReference type="GO" id="GO:0006935">
    <property type="term" value="P:chemotaxis"/>
    <property type="evidence" value="ECO:0007669"/>
    <property type="project" value="InterPro"/>
</dbReference>
<dbReference type="Proteomes" id="UP000677152">
    <property type="component" value="Chromosome"/>
</dbReference>
<dbReference type="Pfam" id="PF00015">
    <property type="entry name" value="MCPsignal"/>
    <property type="match status" value="1"/>
</dbReference>
<feature type="transmembrane region" description="Helical" evidence="6">
    <location>
        <begin position="211"/>
        <end position="229"/>
    </location>
</feature>
<name>A0AA45LAC1_9PSEU</name>
<evidence type="ECO:0000256" key="2">
    <source>
        <dbReference type="ARBA" id="ARBA00022989"/>
    </source>
</evidence>
<sequence length="545" mass="56031">MATSTTSEPGRAPSERSALSRLLADRSVNSKILTAVGLSATVAVVVGVQGLLSLDSSADNANGMAANAQALNSLNMVVDRTESGYKSILKSLITSDPTETQTNLDNASKAFATAKGYFGDYSATSDTSPENKKLFSSTLDQLVVELNGTMKDAALSNDAETGYALYNSDLRPVIAVLDDTMAKLRDQEVSDVTSGTAAIASEQTKSFWTEISVLVVGLALALALALYIARLITGSLREVSGALEAVADGDLTQRVTVRSGDEVGVMAASLNRASDAMQETVRAIGRSANSLEDSAQGLAAVATQVAAAAEETSAQAGVVASASDQVSRNVQTVATGSEEMGASIREIAQNANEAARVASQAVTVAETTNSTVSKLGQSSVEIGNVVKVITSIAEQTNLLALNATIEAARAGDAGKGFAVVANEVKDLAQETAKATEDISRRVELIQADTSNAVSAIGEIGEIISQINSFQLTIASAVEEQTATTAEMNRSVSDAAGGVGEIASNIQGVATAAESTTASVTETSRASEGLARLSAELQEQVSRFKV</sequence>
<comment type="similarity">
    <text evidence="4">Belongs to the methyl-accepting chemotaxis (MCP) protein family.</text>
</comment>
<gene>
    <name evidence="9" type="ORF">KCV87_08395</name>
</gene>
<evidence type="ECO:0000256" key="1">
    <source>
        <dbReference type="ARBA" id="ARBA00022692"/>
    </source>
</evidence>
<dbReference type="SMART" id="SM00283">
    <property type="entry name" value="MA"/>
    <property type="match status" value="1"/>
</dbReference>
<keyword evidence="2 6" id="KW-1133">Transmembrane helix</keyword>
<dbReference type="EMBL" id="CP073249">
    <property type="protein sequence ID" value="QUF06065.1"/>
    <property type="molecule type" value="Genomic_DNA"/>
</dbReference>
<evidence type="ECO:0000313" key="10">
    <source>
        <dbReference type="Proteomes" id="UP000677152"/>
    </source>
</evidence>
<evidence type="ECO:0000256" key="4">
    <source>
        <dbReference type="ARBA" id="ARBA00029447"/>
    </source>
</evidence>
<feature type="domain" description="Methyl-accepting transducer" evidence="7">
    <location>
        <begin position="301"/>
        <end position="523"/>
    </location>
</feature>
<dbReference type="CDD" id="cd06225">
    <property type="entry name" value="HAMP"/>
    <property type="match status" value="1"/>
</dbReference>
<keyword evidence="1 6" id="KW-0812">Transmembrane</keyword>
<organism evidence="9 10">
    <name type="scientific">Actinosynnema pretiosum subsp. pretiosum</name>
    <dbReference type="NCBI Taxonomy" id="103721"/>
    <lineage>
        <taxon>Bacteria</taxon>
        <taxon>Bacillati</taxon>
        <taxon>Actinomycetota</taxon>
        <taxon>Actinomycetes</taxon>
        <taxon>Pseudonocardiales</taxon>
        <taxon>Pseudonocardiaceae</taxon>
        <taxon>Actinosynnema</taxon>
    </lineage>
</organism>
<protein>
    <submittedName>
        <fullName evidence="9">Methyl-accepting chemotaxis protein</fullName>
    </submittedName>
</protein>
<dbReference type="GO" id="GO:0016020">
    <property type="term" value="C:membrane"/>
    <property type="evidence" value="ECO:0007669"/>
    <property type="project" value="InterPro"/>
</dbReference>
<dbReference type="InterPro" id="IPR024478">
    <property type="entry name" value="HlyB_4HB_MCP"/>
</dbReference>
<evidence type="ECO:0000259" key="8">
    <source>
        <dbReference type="PROSITE" id="PS50885"/>
    </source>
</evidence>
<dbReference type="GO" id="GO:0007165">
    <property type="term" value="P:signal transduction"/>
    <property type="evidence" value="ECO:0007669"/>
    <property type="project" value="UniProtKB-KW"/>
</dbReference>
<evidence type="ECO:0000256" key="6">
    <source>
        <dbReference type="SAM" id="Phobius"/>
    </source>
</evidence>
<dbReference type="GO" id="GO:0004888">
    <property type="term" value="F:transmembrane signaling receptor activity"/>
    <property type="evidence" value="ECO:0007669"/>
    <property type="project" value="InterPro"/>
</dbReference>
<accession>A0AA45LAC1</accession>
<evidence type="ECO:0000259" key="7">
    <source>
        <dbReference type="PROSITE" id="PS50111"/>
    </source>
</evidence>
<evidence type="ECO:0000256" key="3">
    <source>
        <dbReference type="ARBA" id="ARBA00023224"/>
    </source>
</evidence>
<dbReference type="AlphaFoldDB" id="A0AA45LAC1"/>
<dbReference type="PANTHER" id="PTHR32089:SF112">
    <property type="entry name" value="LYSOZYME-LIKE PROTEIN-RELATED"/>
    <property type="match status" value="1"/>
</dbReference>
<dbReference type="Gene3D" id="1.10.287.950">
    <property type="entry name" value="Methyl-accepting chemotaxis protein"/>
    <property type="match status" value="1"/>
</dbReference>
<keyword evidence="3 5" id="KW-0807">Transducer</keyword>
<dbReference type="InterPro" id="IPR004089">
    <property type="entry name" value="MCPsignal_dom"/>
</dbReference>